<keyword evidence="4" id="KW-1185">Reference proteome</keyword>
<feature type="compositionally biased region" description="Polar residues" evidence="1">
    <location>
        <begin position="31"/>
        <end position="46"/>
    </location>
</feature>
<name>C5TAT7_ACIDE</name>
<gene>
    <name evidence="3" type="ORF">AcdelDRAFT_4017</name>
</gene>
<reference evidence="3 4" key="1">
    <citation type="submission" date="2009-05" db="EMBL/GenBank/DDBJ databases">
        <title>The draft genome of Acidovorax delafieldii 2AN.</title>
        <authorList>
            <consortium name="US DOE Joint Genome Institute (JGI-PGF)"/>
            <person name="Lucas S."/>
            <person name="Copeland A."/>
            <person name="Lapidus A."/>
            <person name="Glavina del Rio T."/>
            <person name="Tice H."/>
            <person name="Bruce D."/>
            <person name="Goodwin L."/>
            <person name="Pitluck S."/>
            <person name="Larimer F."/>
            <person name="Land M.L."/>
            <person name="Hauser L."/>
            <person name="Shelobolina E.S."/>
            <person name="Picardal F."/>
            <person name="Roden E."/>
            <person name="Emerson D."/>
        </authorList>
    </citation>
    <scope>NUCLEOTIDE SEQUENCE [LARGE SCALE GENOMIC DNA]</scope>
    <source>
        <strain evidence="3 4">2AN</strain>
    </source>
</reference>
<dbReference type="Pfam" id="PF22691">
    <property type="entry name" value="Thiolase_C_1"/>
    <property type="match status" value="1"/>
</dbReference>
<dbReference type="EMBL" id="ACQT01000274">
    <property type="protein sequence ID" value="EER58406.1"/>
    <property type="molecule type" value="Genomic_DNA"/>
</dbReference>
<feature type="domain" description="Thiolase C-terminal" evidence="2">
    <location>
        <begin position="1"/>
        <end position="42"/>
    </location>
</feature>
<comment type="caution">
    <text evidence="3">The sequence shown here is derived from an EMBL/GenBank/DDBJ whole genome shotgun (WGS) entry which is preliminary data.</text>
</comment>
<organism evidence="3 4">
    <name type="scientific">Acidovorax delafieldii 2AN</name>
    <dbReference type="NCBI Taxonomy" id="573060"/>
    <lineage>
        <taxon>Bacteria</taxon>
        <taxon>Pseudomonadati</taxon>
        <taxon>Pseudomonadota</taxon>
        <taxon>Betaproteobacteria</taxon>
        <taxon>Burkholderiales</taxon>
        <taxon>Comamonadaceae</taxon>
        <taxon>Acidovorax</taxon>
    </lineage>
</organism>
<evidence type="ECO:0000256" key="1">
    <source>
        <dbReference type="SAM" id="MobiDB-lite"/>
    </source>
</evidence>
<evidence type="ECO:0000313" key="4">
    <source>
        <dbReference type="Proteomes" id="UP000003856"/>
    </source>
</evidence>
<dbReference type="GO" id="GO:0016746">
    <property type="term" value="F:acyltransferase activity"/>
    <property type="evidence" value="ECO:0007669"/>
    <property type="project" value="InterPro"/>
</dbReference>
<dbReference type="RefSeq" id="WP_005799750.1">
    <property type="nucleotide sequence ID" value="NZ_ACQT01000274.1"/>
</dbReference>
<dbReference type="Proteomes" id="UP000003856">
    <property type="component" value="Unassembled WGS sequence"/>
</dbReference>
<feature type="non-terminal residue" evidence="3">
    <location>
        <position position="1"/>
    </location>
</feature>
<protein>
    <submittedName>
        <fullName evidence="3">Thiolase</fullName>
    </submittedName>
</protein>
<dbReference type="AlphaFoldDB" id="C5TAT7"/>
<sequence>LIEAVRQLRGEAGARQLGKHRTAVVHGNGGTLSSQSTAVLGTTETL</sequence>
<dbReference type="InterPro" id="IPR055140">
    <property type="entry name" value="Thiolase_C_2"/>
</dbReference>
<evidence type="ECO:0000313" key="3">
    <source>
        <dbReference type="EMBL" id="EER58406.1"/>
    </source>
</evidence>
<proteinExistence type="predicted"/>
<dbReference type="InterPro" id="IPR016039">
    <property type="entry name" value="Thiolase-like"/>
</dbReference>
<accession>C5TAT7</accession>
<evidence type="ECO:0000259" key="2">
    <source>
        <dbReference type="Pfam" id="PF22691"/>
    </source>
</evidence>
<dbReference type="Gene3D" id="3.40.47.10">
    <property type="match status" value="1"/>
</dbReference>
<feature type="region of interest" description="Disordered" evidence="1">
    <location>
        <begin position="25"/>
        <end position="46"/>
    </location>
</feature>
<dbReference type="PATRIC" id="fig|573060.9.peg.931"/>